<reference evidence="1 2" key="1">
    <citation type="submission" date="2023-08" db="EMBL/GenBank/DDBJ databases">
        <authorList>
            <person name="Park J.-S."/>
        </authorList>
    </citation>
    <scope>NUCLEOTIDE SEQUENCE [LARGE SCALE GENOMIC DNA]</scope>
    <source>
        <strain evidence="1 2">2205SS18-9</strain>
    </source>
</reference>
<sequence>MQNQKSYEVLEGDSCCGSEGELILVEVDDDNRHVGEAFDYNLTDCSPIFDVIR</sequence>
<proteinExistence type="predicted"/>
<evidence type="ECO:0008006" key="3">
    <source>
        <dbReference type="Google" id="ProtNLM"/>
    </source>
</evidence>
<evidence type="ECO:0000313" key="2">
    <source>
        <dbReference type="Proteomes" id="UP001231941"/>
    </source>
</evidence>
<dbReference type="Proteomes" id="UP001231941">
    <property type="component" value="Unassembled WGS sequence"/>
</dbReference>
<dbReference type="RefSeq" id="WP_305993488.1">
    <property type="nucleotide sequence ID" value="NZ_JAVAMP010000012.1"/>
</dbReference>
<accession>A0ABT9J3I0</accession>
<dbReference type="EMBL" id="JAVAMP010000012">
    <property type="protein sequence ID" value="MDP5276177.1"/>
    <property type="molecule type" value="Genomic_DNA"/>
</dbReference>
<name>A0ABT9J3I0_9BACL</name>
<evidence type="ECO:0000313" key="1">
    <source>
        <dbReference type="EMBL" id="MDP5276177.1"/>
    </source>
</evidence>
<keyword evidence="2" id="KW-1185">Reference proteome</keyword>
<comment type="caution">
    <text evidence="1">The sequence shown here is derived from an EMBL/GenBank/DDBJ whole genome shotgun (WGS) entry which is preliminary data.</text>
</comment>
<organism evidence="1 2">
    <name type="scientific">Chengkuizengella axinellae</name>
    <dbReference type="NCBI Taxonomy" id="3064388"/>
    <lineage>
        <taxon>Bacteria</taxon>
        <taxon>Bacillati</taxon>
        <taxon>Bacillota</taxon>
        <taxon>Bacilli</taxon>
        <taxon>Bacillales</taxon>
        <taxon>Paenibacillaceae</taxon>
        <taxon>Chengkuizengella</taxon>
    </lineage>
</organism>
<protein>
    <recommendedName>
        <fullName evidence="3">DUF1292 domain-containing protein</fullName>
    </recommendedName>
</protein>
<gene>
    <name evidence="1" type="ORF">Q5Y73_18945</name>
</gene>